<dbReference type="EMBL" id="CP002455">
    <property type="protein sequence ID" value="ADX67092.1"/>
    <property type="molecule type" value="Genomic_DNA"/>
</dbReference>
<proteinExistence type="predicted"/>
<dbReference type="InterPro" id="IPR024079">
    <property type="entry name" value="MetalloPept_cat_dom_sf"/>
</dbReference>
<evidence type="ECO:0000313" key="1">
    <source>
        <dbReference type="EMBL" id="ADX67092.1"/>
    </source>
</evidence>
<sequence>MKKEVKKSKKIENKFVPKIINKYEEKIGVKINREFFSNLEEETPLHFVNPKGSGVKSSGAYFHPTQNFVKIPIDDRRKNSPWYGEAIFYHEYGHAIDWQKGLKKLDSLTKLMDKHRDVIKKDIEKYKKLDQKIHELGFRAYKNNNHDLMEMVGAVRDTLKSIDIRIGSGHPDNYFKKKGNSEAEFIAHAFENKFKGNVVFKKYLPEMYEDMIKWLDNSL</sequence>
<reference evidence="1 2" key="1">
    <citation type="journal article" date="2011" name="Stand. Genomic Sci.">
        <title>Complete genome sequence of Weeksella virosa type strain (9751).</title>
        <authorList>
            <person name="Lang E."/>
            <person name="Teshima H."/>
            <person name="Lucas S."/>
            <person name="Lapidus A."/>
            <person name="Hammon N."/>
            <person name="Deshpande S."/>
            <person name="Nolan M."/>
            <person name="Cheng J.F."/>
            <person name="Pitluck S."/>
            <person name="Liolios K."/>
            <person name="Pagani I."/>
            <person name="Mikhailova N."/>
            <person name="Ivanova N."/>
            <person name="Mavromatis K."/>
            <person name="Pati A."/>
            <person name="Tapia R."/>
            <person name="Han C."/>
            <person name="Goodwin L."/>
            <person name="Chen A."/>
            <person name="Palaniappan K."/>
            <person name="Land M."/>
            <person name="Hauser L."/>
            <person name="Chang Y.J."/>
            <person name="Jeffries C.D."/>
            <person name="Brambilla E.M."/>
            <person name="Kopitz M."/>
            <person name="Rohde M."/>
            <person name="Goker M."/>
            <person name="Tindall B.J."/>
            <person name="Detter J.C."/>
            <person name="Woyke T."/>
            <person name="Bristow J."/>
            <person name="Eisen J.A."/>
            <person name="Markowitz V."/>
            <person name="Hugenholtz P."/>
            <person name="Klenk H.P."/>
            <person name="Kyrpides N.C."/>
        </authorList>
    </citation>
    <scope>NUCLEOTIDE SEQUENCE [LARGE SCALE GENOMIC DNA]</scope>
    <source>
        <strain evidence="2">ATCC 43766 / DSM 16922 / JCM 21250 / NBRC 16016 / NCTC 11634 / CL345/78</strain>
    </source>
</reference>
<reference evidence="2" key="2">
    <citation type="journal article" date="2011" name="Stand. Genomic Sci.">
        <title>Complete genome sequence of Weeksella virosa type strain (9751T).</title>
        <authorList>
            <person name="Lang E."/>
            <person name="Teshima H."/>
            <person name="Lucas S."/>
            <person name="Lapidus A."/>
            <person name="Hammon N."/>
            <person name="Deshpande S."/>
            <person name="Nolan M."/>
            <person name="Cheng J."/>
            <person name="Pitluck S."/>
            <person name="Liolios K."/>
            <person name="Pagani I."/>
            <person name="Mikhailova N."/>
            <person name="Ivanova N."/>
            <person name="Mavromatis K."/>
            <person name="Pati A."/>
            <person name="Tapia R."/>
            <person name="Han C."/>
            <person name="Goodwin L."/>
            <person name="Chen A."/>
            <person name="Palaniappan K."/>
            <person name="Land M."/>
            <person name="Hauser L."/>
            <person name="Chang Y."/>
            <person name="Jeffries C."/>
            <person name="Brambilla E."/>
            <person name="Kopitz M."/>
            <person name="Rohde M."/>
            <person name="Goker M."/>
            <person name="Tindall B."/>
            <person name="Detter J."/>
            <person name="Woyke T."/>
            <person name="Bristow J."/>
            <person name="Eisen J."/>
            <person name="Markowitz V."/>
            <person name="Hugenholtz P."/>
            <person name="Klenk H."/>
            <person name="Kyrpides N."/>
        </authorList>
    </citation>
    <scope>NUCLEOTIDE SEQUENCE [LARGE SCALE GENOMIC DNA]</scope>
    <source>
        <strain evidence="2">ATCC 43766 / DSM 16922 / JCM 21250 / NBRC 16016 / NCTC 11634 / CL345/78</strain>
    </source>
</reference>
<protein>
    <submittedName>
        <fullName evidence="1">Uncharacterized protein</fullName>
    </submittedName>
</protein>
<accession>F0NYH2</accession>
<keyword evidence="2" id="KW-1185">Reference proteome</keyword>
<dbReference type="KEGG" id="wvi:Weevi_0372"/>
<dbReference type="GO" id="GO:0008237">
    <property type="term" value="F:metallopeptidase activity"/>
    <property type="evidence" value="ECO:0007669"/>
    <property type="project" value="InterPro"/>
</dbReference>
<dbReference type="HOGENOM" id="CLU_1261041_0_0_10"/>
<evidence type="ECO:0000313" key="2">
    <source>
        <dbReference type="Proteomes" id="UP000008641"/>
    </source>
</evidence>
<gene>
    <name evidence="1" type="ordered locus">Weevi_0372</name>
</gene>
<dbReference type="AlphaFoldDB" id="F0NYH2"/>
<dbReference type="RefSeq" id="WP_013597484.1">
    <property type="nucleotide sequence ID" value="NC_015144.1"/>
</dbReference>
<organism evidence="1 2">
    <name type="scientific">Weeksella virosa (strain ATCC 43766 / DSM 16922 / JCM 21250 / CCUG 30538 / CDC 9751 / IAM 14551 / NBRC 16016 / NCTC 11634 / CL345/78)</name>
    <dbReference type="NCBI Taxonomy" id="865938"/>
    <lineage>
        <taxon>Bacteria</taxon>
        <taxon>Pseudomonadati</taxon>
        <taxon>Bacteroidota</taxon>
        <taxon>Flavobacteriia</taxon>
        <taxon>Flavobacteriales</taxon>
        <taxon>Weeksellaceae</taxon>
        <taxon>Weeksella</taxon>
    </lineage>
</organism>
<dbReference type="Gene3D" id="3.40.390.10">
    <property type="entry name" value="Collagenase (Catalytic Domain)"/>
    <property type="match status" value="1"/>
</dbReference>
<dbReference type="OrthoDB" id="9813502at2"/>
<dbReference type="STRING" id="865938.Weevi_0372"/>
<dbReference type="Proteomes" id="UP000008641">
    <property type="component" value="Chromosome"/>
</dbReference>
<name>F0NYH2_WEEVC</name>